<protein>
    <submittedName>
        <fullName evidence="4">Uncharacterized protein</fullName>
    </submittedName>
</protein>
<evidence type="ECO:0000313" key="5">
    <source>
        <dbReference type="Proteomes" id="UP000799753"/>
    </source>
</evidence>
<keyword evidence="3" id="KW-0812">Transmembrane</keyword>
<evidence type="ECO:0000256" key="1">
    <source>
        <dbReference type="ARBA" id="ARBA00004685"/>
    </source>
</evidence>
<name>A0A6A6RRV6_9PLEO</name>
<dbReference type="InterPro" id="IPR021765">
    <property type="entry name" value="UstYa-like"/>
</dbReference>
<organism evidence="4 5">
    <name type="scientific">Massarina eburnea CBS 473.64</name>
    <dbReference type="NCBI Taxonomy" id="1395130"/>
    <lineage>
        <taxon>Eukaryota</taxon>
        <taxon>Fungi</taxon>
        <taxon>Dikarya</taxon>
        <taxon>Ascomycota</taxon>
        <taxon>Pezizomycotina</taxon>
        <taxon>Dothideomycetes</taxon>
        <taxon>Pleosporomycetidae</taxon>
        <taxon>Pleosporales</taxon>
        <taxon>Massarineae</taxon>
        <taxon>Massarinaceae</taxon>
        <taxon>Massarina</taxon>
    </lineage>
</organism>
<dbReference type="GO" id="GO:0043386">
    <property type="term" value="P:mycotoxin biosynthetic process"/>
    <property type="evidence" value="ECO:0007669"/>
    <property type="project" value="InterPro"/>
</dbReference>
<comment type="similarity">
    <text evidence="2">Belongs to the ustYa family.</text>
</comment>
<proteinExistence type="inferred from homology"/>
<dbReference type="Proteomes" id="UP000799753">
    <property type="component" value="Unassembled WGS sequence"/>
</dbReference>
<dbReference type="OrthoDB" id="3687641at2759"/>
<dbReference type="PANTHER" id="PTHR33365:SF4">
    <property type="entry name" value="CYCLOCHLOROTINE BIOSYNTHESIS PROTEIN O"/>
    <property type="match status" value="1"/>
</dbReference>
<keyword evidence="5" id="KW-1185">Reference proteome</keyword>
<dbReference type="Pfam" id="PF11807">
    <property type="entry name" value="UstYa"/>
    <property type="match status" value="1"/>
</dbReference>
<keyword evidence="3" id="KW-1133">Transmembrane helix</keyword>
<evidence type="ECO:0000256" key="3">
    <source>
        <dbReference type="SAM" id="Phobius"/>
    </source>
</evidence>
<keyword evidence="3" id="KW-0472">Membrane</keyword>
<evidence type="ECO:0000313" key="4">
    <source>
        <dbReference type="EMBL" id="KAF2636764.1"/>
    </source>
</evidence>
<dbReference type="AlphaFoldDB" id="A0A6A6RRV6"/>
<dbReference type="PANTHER" id="PTHR33365">
    <property type="entry name" value="YALI0B05434P"/>
    <property type="match status" value="1"/>
</dbReference>
<comment type="pathway">
    <text evidence="1">Mycotoxin biosynthesis.</text>
</comment>
<sequence>MKPFQKHSGHTRLVKILLWVSLSINILFLGLVFFCWVVKKQNIRSSYESGFISDLESVKAKIAVTQYQFTGGVELDESGQFFMDHSMQQYVGTPTPEIDRAWHKLLTGLNIDLDPSEANLGGRTFQWPDSGLYFTGLEVYHSLHCLNRLRQALYPDYYDVFSNPDDPKREDHIGHCINHIRQAIQCHADLTPMEWKQSGNSVILNTATQHTCRDFSKVHEWAMQRRTKFEDIQSVKNGSLFVVD</sequence>
<evidence type="ECO:0000256" key="2">
    <source>
        <dbReference type="ARBA" id="ARBA00035112"/>
    </source>
</evidence>
<dbReference type="EMBL" id="MU006796">
    <property type="protein sequence ID" value="KAF2636764.1"/>
    <property type="molecule type" value="Genomic_DNA"/>
</dbReference>
<reference evidence="4" key="1">
    <citation type="journal article" date="2020" name="Stud. Mycol.">
        <title>101 Dothideomycetes genomes: a test case for predicting lifestyles and emergence of pathogens.</title>
        <authorList>
            <person name="Haridas S."/>
            <person name="Albert R."/>
            <person name="Binder M."/>
            <person name="Bloem J."/>
            <person name="Labutti K."/>
            <person name="Salamov A."/>
            <person name="Andreopoulos B."/>
            <person name="Baker S."/>
            <person name="Barry K."/>
            <person name="Bills G."/>
            <person name="Bluhm B."/>
            <person name="Cannon C."/>
            <person name="Castanera R."/>
            <person name="Culley D."/>
            <person name="Daum C."/>
            <person name="Ezra D."/>
            <person name="Gonzalez J."/>
            <person name="Henrissat B."/>
            <person name="Kuo A."/>
            <person name="Liang C."/>
            <person name="Lipzen A."/>
            <person name="Lutzoni F."/>
            <person name="Magnuson J."/>
            <person name="Mondo S."/>
            <person name="Nolan M."/>
            <person name="Ohm R."/>
            <person name="Pangilinan J."/>
            <person name="Park H.-J."/>
            <person name="Ramirez L."/>
            <person name="Alfaro M."/>
            <person name="Sun H."/>
            <person name="Tritt A."/>
            <person name="Yoshinaga Y."/>
            <person name="Zwiers L.-H."/>
            <person name="Turgeon B."/>
            <person name="Goodwin S."/>
            <person name="Spatafora J."/>
            <person name="Crous P."/>
            <person name="Grigoriev I."/>
        </authorList>
    </citation>
    <scope>NUCLEOTIDE SEQUENCE</scope>
    <source>
        <strain evidence="4">CBS 473.64</strain>
    </source>
</reference>
<gene>
    <name evidence="4" type="ORF">P280DRAFT_532831</name>
</gene>
<feature type="transmembrane region" description="Helical" evidence="3">
    <location>
        <begin position="16"/>
        <end position="38"/>
    </location>
</feature>
<accession>A0A6A6RRV6</accession>